<accession>A0AB74IMM8</accession>
<comment type="caution">
    <text evidence="2">The sequence shown here is derived from an EMBL/GenBank/DDBJ whole genome shotgun (WGS) entry which is preliminary data.</text>
</comment>
<gene>
    <name evidence="2" type="ORF">D6D21_08593</name>
</gene>
<reference evidence="2 3" key="1">
    <citation type="submission" date="2018-10" db="EMBL/GenBank/DDBJ databases">
        <title>Fifty Aureobasidium pullulans genomes reveal a recombining polyextremotolerant generalist.</title>
        <authorList>
            <person name="Gostincar C."/>
            <person name="Turk M."/>
            <person name="Zajc J."/>
            <person name="Gunde-Cimerman N."/>
        </authorList>
    </citation>
    <scope>NUCLEOTIDE SEQUENCE [LARGE SCALE GENOMIC DNA]</scope>
    <source>
        <strain evidence="2 3">EXF-10796</strain>
    </source>
</reference>
<feature type="region of interest" description="Disordered" evidence="1">
    <location>
        <begin position="256"/>
        <end position="277"/>
    </location>
</feature>
<proteinExistence type="predicted"/>
<evidence type="ECO:0008006" key="4">
    <source>
        <dbReference type="Google" id="ProtNLM"/>
    </source>
</evidence>
<name>A0AB74IMM8_AURPU</name>
<protein>
    <recommendedName>
        <fullName evidence="4">P53-like transcription factor</fullName>
    </recommendedName>
</protein>
<dbReference type="Proteomes" id="UP000309076">
    <property type="component" value="Unassembled WGS sequence"/>
</dbReference>
<organism evidence="2 3">
    <name type="scientific">Aureobasidium pullulans</name>
    <name type="common">Black yeast</name>
    <name type="synonym">Pullularia pullulans</name>
    <dbReference type="NCBI Taxonomy" id="5580"/>
    <lineage>
        <taxon>Eukaryota</taxon>
        <taxon>Fungi</taxon>
        <taxon>Dikarya</taxon>
        <taxon>Ascomycota</taxon>
        <taxon>Pezizomycotina</taxon>
        <taxon>Dothideomycetes</taxon>
        <taxon>Dothideomycetidae</taxon>
        <taxon>Dothideales</taxon>
        <taxon>Saccotheciaceae</taxon>
        <taxon>Aureobasidium</taxon>
    </lineage>
</organism>
<evidence type="ECO:0000313" key="2">
    <source>
        <dbReference type="EMBL" id="THW36697.1"/>
    </source>
</evidence>
<evidence type="ECO:0000313" key="3">
    <source>
        <dbReference type="Proteomes" id="UP000309076"/>
    </source>
</evidence>
<evidence type="ECO:0000256" key="1">
    <source>
        <dbReference type="SAM" id="MobiDB-lite"/>
    </source>
</evidence>
<dbReference type="EMBL" id="QZAM01000235">
    <property type="protein sequence ID" value="THW36697.1"/>
    <property type="molecule type" value="Genomic_DNA"/>
</dbReference>
<dbReference type="AlphaFoldDB" id="A0AB74IMM8"/>
<sequence>MPTGTNNPWRAFPSIPINVGHDKSLGNAWFSEANVDCSFLQGRPTWGSIGNPPPQDVGLLYLKIFFCQPRDCRLRYVRVEIEVGPESETQPDQCPYIHVTHPGQLYGQPYEESVEKNVEVRPRVEGADIAGEIGSYSQRTNFQNDHRWSFTLQKHPDKRDEYTKLIWRWDPPEKGASFGFERPIYAAVVVGHGKAPFTIRTRITGRLKSFRHGFKNLMIGLAEGRDEGRKVTLTPDSSVSPMDLTTLIEELGQAVEANNRQQAPTDKLPDAVGISDL</sequence>